<dbReference type="InterPro" id="IPR005828">
    <property type="entry name" value="MFS_sugar_transport-like"/>
</dbReference>
<evidence type="ECO:0000256" key="3">
    <source>
        <dbReference type="ARBA" id="ARBA00022448"/>
    </source>
</evidence>
<dbReference type="GO" id="GO:0005351">
    <property type="term" value="F:carbohydrate:proton symporter activity"/>
    <property type="evidence" value="ECO:0007669"/>
    <property type="project" value="TreeGrafter"/>
</dbReference>
<comment type="similarity">
    <text evidence="2">Belongs to the major facilitator superfamily. Sugar transporter (TC 2.A.1.1) family.</text>
</comment>
<protein>
    <submittedName>
        <fullName evidence="8">Major facilitator superfamily domain, general substrate transporter</fullName>
    </submittedName>
</protein>
<proteinExistence type="inferred from homology"/>
<dbReference type="SUPFAM" id="SSF103473">
    <property type="entry name" value="MFS general substrate transporter"/>
    <property type="match status" value="1"/>
</dbReference>
<feature type="transmembrane region" description="Helical" evidence="7">
    <location>
        <begin position="105"/>
        <end position="127"/>
    </location>
</feature>
<sequence length="232" mass="25626">MNKENHPDLQRGGTKNPNLQELSSWADHFRKGCWHCAHIGIGLRFFQQFIDINALIEYSPNLFATMGLGTSMQLILSGVLNVVQLVGVTVSTWTMDVDGRRKSLLGGAALMAISHIIIAALVGIYSVDWSSHKAEGWNSLAFLLFHMLAFESTWGHIPWAMPSEIFPSSLRANGVALQLAPTVPKTSSLVSSPRLSSKTPATVLTVSIQRGAQIWLFHLTTEKPFCARELEW</sequence>
<dbReference type="Proteomes" id="UP000030104">
    <property type="component" value="Unassembled WGS sequence"/>
</dbReference>
<keyword evidence="6 7" id="KW-0472">Membrane</keyword>
<reference evidence="8 9" key="1">
    <citation type="journal article" date="2015" name="Mol. Plant Microbe Interact.">
        <title>Genome, transcriptome, and functional analyses of Penicillium expansum provide new insights into secondary metabolism and pathogenicity.</title>
        <authorList>
            <person name="Ballester A.R."/>
            <person name="Marcet-Houben M."/>
            <person name="Levin E."/>
            <person name="Sela N."/>
            <person name="Selma-Lazaro C."/>
            <person name="Carmona L."/>
            <person name="Wisniewski M."/>
            <person name="Droby S."/>
            <person name="Gonzalez-Candelas L."/>
            <person name="Gabaldon T."/>
        </authorList>
    </citation>
    <scope>NUCLEOTIDE SEQUENCE [LARGE SCALE GENOMIC DNA]</scope>
    <source>
        <strain evidence="8 9">PHI-1</strain>
    </source>
</reference>
<dbReference type="PANTHER" id="PTHR48022:SF14">
    <property type="entry name" value="MAJOR FACILITATOR SUPERFAMILY (MFS) PROFILE DOMAIN-CONTAINING PROTEIN-RELATED"/>
    <property type="match status" value="1"/>
</dbReference>
<dbReference type="HOGENOM" id="CLU_1195227_0_0_1"/>
<accession>A0A0A2KMR1</accession>
<keyword evidence="5 7" id="KW-1133">Transmembrane helix</keyword>
<dbReference type="Pfam" id="PF00083">
    <property type="entry name" value="Sugar_tr"/>
    <property type="match status" value="1"/>
</dbReference>
<evidence type="ECO:0000256" key="4">
    <source>
        <dbReference type="ARBA" id="ARBA00022692"/>
    </source>
</evidence>
<name>A0A0A2KMR1_PENIT</name>
<dbReference type="PANTHER" id="PTHR48022">
    <property type="entry name" value="PLASTIDIC GLUCOSE TRANSPORTER 4"/>
    <property type="match status" value="1"/>
</dbReference>
<keyword evidence="4 7" id="KW-0812">Transmembrane</keyword>
<dbReference type="AlphaFoldDB" id="A0A0A2KMR1"/>
<dbReference type="InterPro" id="IPR003663">
    <property type="entry name" value="Sugar/inositol_transpt"/>
</dbReference>
<feature type="transmembrane region" description="Helical" evidence="7">
    <location>
        <begin position="139"/>
        <end position="161"/>
    </location>
</feature>
<keyword evidence="3" id="KW-0813">Transport</keyword>
<dbReference type="GO" id="GO:0016020">
    <property type="term" value="C:membrane"/>
    <property type="evidence" value="ECO:0007669"/>
    <property type="project" value="UniProtKB-SubCell"/>
</dbReference>
<evidence type="ECO:0000256" key="2">
    <source>
        <dbReference type="ARBA" id="ARBA00010992"/>
    </source>
</evidence>
<evidence type="ECO:0000256" key="6">
    <source>
        <dbReference type="ARBA" id="ARBA00023136"/>
    </source>
</evidence>
<dbReference type="EMBL" id="JQGA01001488">
    <property type="protein sequence ID" value="KGO65630.1"/>
    <property type="molecule type" value="Genomic_DNA"/>
</dbReference>
<organism evidence="8 9">
    <name type="scientific">Penicillium italicum</name>
    <name type="common">Blue mold</name>
    <dbReference type="NCBI Taxonomy" id="40296"/>
    <lineage>
        <taxon>Eukaryota</taxon>
        <taxon>Fungi</taxon>
        <taxon>Dikarya</taxon>
        <taxon>Ascomycota</taxon>
        <taxon>Pezizomycotina</taxon>
        <taxon>Eurotiomycetes</taxon>
        <taxon>Eurotiomycetidae</taxon>
        <taxon>Eurotiales</taxon>
        <taxon>Aspergillaceae</taxon>
        <taxon>Penicillium</taxon>
    </lineage>
</organism>
<evidence type="ECO:0000313" key="9">
    <source>
        <dbReference type="Proteomes" id="UP000030104"/>
    </source>
</evidence>
<evidence type="ECO:0000313" key="8">
    <source>
        <dbReference type="EMBL" id="KGO65630.1"/>
    </source>
</evidence>
<dbReference type="STRING" id="40296.A0A0A2KMR1"/>
<dbReference type="PhylomeDB" id="A0A0A2KMR1"/>
<dbReference type="InterPro" id="IPR036259">
    <property type="entry name" value="MFS_trans_sf"/>
</dbReference>
<dbReference type="OrthoDB" id="8120565at2759"/>
<dbReference type="InterPro" id="IPR050360">
    <property type="entry name" value="MFS_Sugar_Transporters"/>
</dbReference>
<comment type="caution">
    <text evidence="8">The sequence shown here is derived from an EMBL/GenBank/DDBJ whole genome shotgun (WGS) entry which is preliminary data.</text>
</comment>
<feature type="transmembrane region" description="Helical" evidence="7">
    <location>
        <begin position="74"/>
        <end position="93"/>
    </location>
</feature>
<evidence type="ECO:0000256" key="1">
    <source>
        <dbReference type="ARBA" id="ARBA00004141"/>
    </source>
</evidence>
<evidence type="ECO:0000256" key="5">
    <source>
        <dbReference type="ARBA" id="ARBA00022989"/>
    </source>
</evidence>
<comment type="subcellular location">
    <subcellularLocation>
        <location evidence="1">Membrane</location>
        <topology evidence="1">Multi-pass membrane protein</topology>
    </subcellularLocation>
</comment>
<gene>
    <name evidence="8" type="ORF">PITC_007480</name>
</gene>
<evidence type="ECO:0000256" key="7">
    <source>
        <dbReference type="SAM" id="Phobius"/>
    </source>
</evidence>
<dbReference type="Gene3D" id="1.20.1250.20">
    <property type="entry name" value="MFS general substrate transporter like domains"/>
    <property type="match status" value="1"/>
</dbReference>
<dbReference type="PRINTS" id="PR00171">
    <property type="entry name" value="SUGRTRNSPORT"/>
</dbReference>
<keyword evidence="9" id="KW-1185">Reference proteome</keyword>